<dbReference type="InterPro" id="IPR013154">
    <property type="entry name" value="ADH-like_N"/>
</dbReference>
<dbReference type="GO" id="GO:0008270">
    <property type="term" value="F:zinc ion binding"/>
    <property type="evidence" value="ECO:0007669"/>
    <property type="project" value="InterPro"/>
</dbReference>
<evidence type="ECO:0000259" key="7">
    <source>
        <dbReference type="SMART" id="SM00829"/>
    </source>
</evidence>
<evidence type="ECO:0000313" key="9">
    <source>
        <dbReference type="Proteomes" id="UP000239290"/>
    </source>
</evidence>
<dbReference type="GO" id="GO:0005829">
    <property type="term" value="C:cytosol"/>
    <property type="evidence" value="ECO:0007669"/>
    <property type="project" value="TreeGrafter"/>
</dbReference>
<dbReference type="SMART" id="SM00829">
    <property type="entry name" value="PKS_ER"/>
    <property type="match status" value="1"/>
</dbReference>
<keyword evidence="3 6" id="KW-0862">Zinc</keyword>
<dbReference type="GO" id="GO:0046294">
    <property type="term" value="P:formaldehyde catabolic process"/>
    <property type="evidence" value="ECO:0007669"/>
    <property type="project" value="TreeGrafter"/>
</dbReference>
<keyword evidence="2 6" id="KW-0479">Metal-binding</keyword>
<name>A0A2S8J8Q1_RHOOP</name>
<comment type="similarity">
    <text evidence="1 6">Belongs to the zinc-containing alcohol dehydrogenase family.</text>
</comment>
<dbReference type="InterPro" id="IPR002328">
    <property type="entry name" value="ADH_Zn_CS"/>
</dbReference>
<dbReference type="SUPFAM" id="SSF51735">
    <property type="entry name" value="NAD(P)-binding Rossmann-fold domains"/>
    <property type="match status" value="1"/>
</dbReference>
<dbReference type="PANTHER" id="PTHR43880">
    <property type="entry name" value="ALCOHOL DEHYDROGENASE"/>
    <property type="match status" value="1"/>
</dbReference>
<evidence type="ECO:0000256" key="6">
    <source>
        <dbReference type="RuleBase" id="RU361277"/>
    </source>
</evidence>
<comment type="caution">
    <text evidence="8">The sequence shown here is derived from an EMBL/GenBank/DDBJ whole genome shotgun (WGS) entry which is preliminary data.</text>
</comment>
<evidence type="ECO:0000256" key="4">
    <source>
        <dbReference type="ARBA" id="ARBA00023002"/>
    </source>
</evidence>
<reference evidence="9" key="1">
    <citation type="submission" date="2018-02" db="EMBL/GenBank/DDBJ databases">
        <title>Draft genome sequencing of Rhodococcus opacus KU647198.</title>
        <authorList>
            <person name="Zheng B.-X."/>
        </authorList>
    </citation>
    <scope>NUCLEOTIDE SEQUENCE [LARGE SCALE GENOMIC DNA]</scope>
    <source>
        <strain evidence="9">04-OD7</strain>
    </source>
</reference>
<gene>
    <name evidence="8" type="ORF">C5613_19065</name>
</gene>
<proteinExistence type="inferred from homology"/>
<dbReference type="Pfam" id="PF08240">
    <property type="entry name" value="ADH_N"/>
    <property type="match status" value="1"/>
</dbReference>
<organism evidence="8 9">
    <name type="scientific">Rhodococcus opacus</name>
    <name type="common">Nocardia opaca</name>
    <dbReference type="NCBI Taxonomy" id="37919"/>
    <lineage>
        <taxon>Bacteria</taxon>
        <taxon>Bacillati</taxon>
        <taxon>Actinomycetota</taxon>
        <taxon>Actinomycetes</taxon>
        <taxon>Mycobacteriales</taxon>
        <taxon>Nocardiaceae</taxon>
        <taxon>Rhodococcus</taxon>
    </lineage>
</organism>
<evidence type="ECO:0000256" key="5">
    <source>
        <dbReference type="ARBA" id="ARBA00023027"/>
    </source>
</evidence>
<dbReference type="PROSITE" id="PS00059">
    <property type="entry name" value="ADH_ZINC"/>
    <property type="match status" value="1"/>
</dbReference>
<dbReference type="GO" id="GO:0051903">
    <property type="term" value="F:S-(hydroxymethyl)glutathione dehydrogenase [NAD(P)+] activity"/>
    <property type="evidence" value="ECO:0007669"/>
    <property type="project" value="TreeGrafter"/>
</dbReference>
<feature type="domain" description="Enoyl reductase (ER)" evidence="7">
    <location>
        <begin position="20"/>
        <end position="366"/>
    </location>
</feature>
<evidence type="ECO:0000313" key="8">
    <source>
        <dbReference type="EMBL" id="PQP23440.1"/>
    </source>
</evidence>
<protein>
    <submittedName>
        <fullName evidence="8">Alcohol dehydrogenase</fullName>
    </submittedName>
</protein>
<dbReference type="InterPro" id="IPR011032">
    <property type="entry name" value="GroES-like_sf"/>
</dbReference>
<dbReference type="InterPro" id="IPR013149">
    <property type="entry name" value="ADH-like_C"/>
</dbReference>
<dbReference type="PANTHER" id="PTHR43880:SF12">
    <property type="entry name" value="ALCOHOL DEHYDROGENASE CLASS-3"/>
    <property type="match status" value="1"/>
</dbReference>
<evidence type="ECO:0000256" key="3">
    <source>
        <dbReference type="ARBA" id="ARBA00022833"/>
    </source>
</evidence>
<dbReference type="Gene3D" id="3.90.180.10">
    <property type="entry name" value="Medium-chain alcohol dehydrogenases, catalytic domain"/>
    <property type="match status" value="1"/>
</dbReference>
<dbReference type="RefSeq" id="WP_105416632.1">
    <property type="nucleotide sequence ID" value="NZ_PUIO01000021.1"/>
</dbReference>
<comment type="cofactor">
    <cofactor evidence="6">
        <name>Zn(2+)</name>
        <dbReference type="ChEBI" id="CHEBI:29105"/>
    </cofactor>
</comment>
<dbReference type="Proteomes" id="UP000239290">
    <property type="component" value="Unassembled WGS sequence"/>
</dbReference>
<evidence type="ECO:0000256" key="1">
    <source>
        <dbReference type="ARBA" id="ARBA00008072"/>
    </source>
</evidence>
<dbReference type="InterPro" id="IPR020843">
    <property type="entry name" value="ER"/>
</dbReference>
<keyword evidence="5" id="KW-0520">NAD</keyword>
<dbReference type="Gene3D" id="3.40.50.720">
    <property type="entry name" value="NAD(P)-binding Rossmann-like Domain"/>
    <property type="match status" value="1"/>
</dbReference>
<evidence type="ECO:0000256" key="2">
    <source>
        <dbReference type="ARBA" id="ARBA00022723"/>
    </source>
</evidence>
<dbReference type="AlphaFoldDB" id="A0A2S8J8Q1"/>
<dbReference type="SUPFAM" id="SSF50129">
    <property type="entry name" value="GroES-like"/>
    <property type="match status" value="2"/>
</dbReference>
<sequence length="371" mass="37979">MRIRGAVLEASGRPRPYTESTPISIAELELDPPGPGEVLIRIEAAGICHSDLSVVDGNRSRPIPMLLGHEAAGRIEQLGDGVSDLAVGQRVVMAFLPRCNDCAECRTDGKLPCTPGSAANTAGTLLGGDIRLHRDGTDVKHHLGVSGFATHAVVDQHSVVPVGDDVPPDIAAVLGCAVLTGGGAVINAGRPAPGQAVMVVGLGGVGMAALITALSLGQGEVIGVDSNLDKLTQATKLGASSTYTPQEVAERNIQAPIVIEAAGHPRAFETAVAATAPGGTTVTVGLPAPDARSSISPLGLVAGARTVIGSYLGSAVPARDIPVYAQLWRDGKLPVEKLISSRIALSDINAAMDQLADGNTIRQVIIFDDEK</sequence>
<dbReference type="EMBL" id="PUIO01000021">
    <property type="protein sequence ID" value="PQP23440.1"/>
    <property type="molecule type" value="Genomic_DNA"/>
</dbReference>
<accession>A0A2S8J8Q1</accession>
<dbReference type="InterPro" id="IPR036291">
    <property type="entry name" value="NAD(P)-bd_dom_sf"/>
</dbReference>
<keyword evidence="4" id="KW-0560">Oxidoreductase</keyword>
<dbReference type="Pfam" id="PF00107">
    <property type="entry name" value="ADH_zinc_N"/>
    <property type="match status" value="1"/>
</dbReference>